<dbReference type="InterPro" id="IPR053136">
    <property type="entry name" value="UTP_pyrophosphatase-like"/>
</dbReference>
<dbReference type="STRING" id="1893.SAMN02787144_1011165"/>
<evidence type="ECO:0000313" key="2">
    <source>
        <dbReference type="EMBL" id="SFY13230.1"/>
    </source>
</evidence>
<proteinExistence type="predicted"/>
<evidence type="ECO:0000259" key="1">
    <source>
        <dbReference type="Pfam" id="PF01863"/>
    </source>
</evidence>
<sequence length="272" mass="30507">MSESSPLSSAPPSLVDGQELTVDGRAFLVRVSARRSKLGLTVERDGSLTLRTPTGCAARRAESFVRNSRPWIDDKLRLRDALRPVHPVREFTDGETYRYLGREYRLLLVDDPGAPVRLSAGRLCLDRATAADVRLARRAVTAWYRKVGLNWAQGRLQPWAARMDVDEPMVTVRDVGRRWGTYRNGATPADGGRMALHWAVFQLPAQLVDYVIAHELAHIRVAGHGPDYWRLLRRAIPECERLKGELDEMGRRVWLGDVPADPTARARGVPGD</sequence>
<gene>
    <name evidence="2" type="ORF">SAMN02787144_1011165</name>
</gene>
<dbReference type="OrthoDB" id="9811177at2"/>
<accession>A0A1K2CR67</accession>
<evidence type="ECO:0000313" key="3">
    <source>
        <dbReference type="Proteomes" id="UP000181909"/>
    </source>
</evidence>
<dbReference type="Proteomes" id="UP000181909">
    <property type="component" value="Unassembled WGS sequence"/>
</dbReference>
<dbReference type="Pfam" id="PF01863">
    <property type="entry name" value="YgjP-like"/>
    <property type="match status" value="1"/>
</dbReference>
<reference evidence="2 3" key="1">
    <citation type="submission" date="2016-11" db="EMBL/GenBank/DDBJ databases">
        <authorList>
            <person name="Jaros S."/>
            <person name="Januszkiewicz K."/>
            <person name="Wedrychowicz H."/>
        </authorList>
    </citation>
    <scope>NUCLEOTIDE SEQUENCE [LARGE SCALE GENOMIC DNA]</scope>
    <source>
        <strain evidence="2 3">OK807</strain>
    </source>
</reference>
<dbReference type="PANTHER" id="PTHR30399">
    <property type="entry name" value="UNCHARACTERIZED PROTEIN YGJP"/>
    <property type="match status" value="1"/>
</dbReference>
<feature type="domain" description="YgjP-like metallopeptidase" evidence="1">
    <location>
        <begin position="37"/>
        <end position="248"/>
    </location>
</feature>
<dbReference type="PANTHER" id="PTHR30399:SF1">
    <property type="entry name" value="UTP PYROPHOSPHATASE"/>
    <property type="match status" value="1"/>
</dbReference>
<dbReference type="CDD" id="cd07344">
    <property type="entry name" value="M48_yhfN_like"/>
    <property type="match status" value="1"/>
</dbReference>
<dbReference type="RefSeq" id="WP_072486637.1">
    <property type="nucleotide sequence ID" value="NZ_FPJO01000011.1"/>
</dbReference>
<dbReference type="InterPro" id="IPR002725">
    <property type="entry name" value="YgjP-like_metallopeptidase"/>
</dbReference>
<name>A0A1K2CR67_STRAR</name>
<organism evidence="2 3">
    <name type="scientific">Streptomyces atratus</name>
    <dbReference type="NCBI Taxonomy" id="1893"/>
    <lineage>
        <taxon>Bacteria</taxon>
        <taxon>Bacillati</taxon>
        <taxon>Actinomycetota</taxon>
        <taxon>Actinomycetes</taxon>
        <taxon>Kitasatosporales</taxon>
        <taxon>Streptomycetaceae</taxon>
        <taxon>Streptomyces</taxon>
    </lineage>
</organism>
<protein>
    <recommendedName>
        <fullName evidence="1">YgjP-like metallopeptidase domain-containing protein</fullName>
    </recommendedName>
</protein>
<dbReference type="EMBL" id="FPJO01000011">
    <property type="protein sequence ID" value="SFY13230.1"/>
    <property type="molecule type" value="Genomic_DNA"/>
</dbReference>
<dbReference type="Gene3D" id="3.30.2010.10">
    <property type="entry name" value="Metalloproteases ('zincins'), catalytic domain"/>
    <property type="match status" value="1"/>
</dbReference>
<dbReference type="AlphaFoldDB" id="A0A1K2CR67"/>